<proteinExistence type="predicted"/>
<evidence type="ECO:0000313" key="4">
    <source>
        <dbReference type="Proteomes" id="UP001492380"/>
    </source>
</evidence>
<keyword evidence="4" id="KW-1185">Reference proteome</keyword>
<evidence type="ECO:0000313" key="3">
    <source>
        <dbReference type="EMBL" id="KAK8234036.1"/>
    </source>
</evidence>
<gene>
    <name evidence="3" type="ORF">HDK90DRAFT_287457</name>
</gene>
<feature type="compositionally biased region" description="Low complexity" evidence="1">
    <location>
        <begin position="183"/>
        <end position="218"/>
    </location>
</feature>
<dbReference type="PANTHER" id="PTHR36182">
    <property type="entry name" value="PROTEIN, PUTATIVE (AFU_ORTHOLOGUE AFUA_6G10930)-RELATED"/>
    <property type="match status" value="1"/>
</dbReference>
<dbReference type="EMBL" id="JBBWRZ010000006">
    <property type="protein sequence ID" value="KAK8234036.1"/>
    <property type="molecule type" value="Genomic_DNA"/>
</dbReference>
<protein>
    <recommendedName>
        <fullName evidence="5">Lytic polysaccharide monooxygenase</fullName>
    </recommendedName>
</protein>
<organism evidence="3 4">
    <name type="scientific">Phyllosticta capitalensis</name>
    <dbReference type="NCBI Taxonomy" id="121624"/>
    <lineage>
        <taxon>Eukaryota</taxon>
        <taxon>Fungi</taxon>
        <taxon>Dikarya</taxon>
        <taxon>Ascomycota</taxon>
        <taxon>Pezizomycotina</taxon>
        <taxon>Dothideomycetes</taxon>
        <taxon>Dothideomycetes incertae sedis</taxon>
        <taxon>Botryosphaeriales</taxon>
        <taxon>Phyllostictaceae</taxon>
        <taxon>Phyllosticta</taxon>
    </lineage>
</organism>
<name>A0ABR1YNF6_9PEZI</name>
<keyword evidence="2" id="KW-0732">Signal</keyword>
<comment type="caution">
    <text evidence="3">The sequence shown here is derived from an EMBL/GenBank/DDBJ whole genome shotgun (WGS) entry which is preliminary data.</text>
</comment>
<accession>A0ABR1YNF6</accession>
<reference evidence="3 4" key="1">
    <citation type="submission" date="2024-04" db="EMBL/GenBank/DDBJ databases">
        <title>Phyllosticta paracitricarpa is synonymous to the EU quarantine fungus P. citricarpa based on phylogenomic analyses.</title>
        <authorList>
            <consortium name="Lawrence Berkeley National Laboratory"/>
            <person name="Van Ingen-Buijs V.A."/>
            <person name="Van Westerhoven A.C."/>
            <person name="Haridas S."/>
            <person name="Skiadas P."/>
            <person name="Martin F."/>
            <person name="Groenewald J.Z."/>
            <person name="Crous P.W."/>
            <person name="Seidl M.F."/>
        </authorList>
    </citation>
    <scope>NUCLEOTIDE SEQUENCE [LARGE SCALE GENOMIC DNA]</scope>
    <source>
        <strain evidence="3 4">CBS 123374</strain>
    </source>
</reference>
<feature type="signal peptide" evidence="2">
    <location>
        <begin position="1"/>
        <end position="18"/>
    </location>
</feature>
<feature type="chain" id="PRO_5045987469" description="Lytic polysaccharide monooxygenase" evidence="2">
    <location>
        <begin position="19"/>
        <end position="420"/>
    </location>
</feature>
<evidence type="ECO:0000256" key="1">
    <source>
        <dbReference type="SAM" id="MobiDB-lite"/>
    </source>
</evidence>
<feature type="compositionally biased region" description="Low complexity" evidence="1">
    <location>
        <begin position="225"/>
        <end position="259"/>
    </location>
</feature>
<feature type="region of interest" description="Disordered" evidence="1">
    <location>
        <begin position="181"/>
        <end position="280"/>
    </location>
</feature>
<feature type="compositionally biased region" description="Polar residues" evidence="1">
    <location>
        <begin position="271"/>
        <end position="280"/>
    </location>
</feature>
<evidence type="ECO:0008006" key="5">
    <source>
        <dbReference type="Google" id="ProtNLM"/>
    </source>
</evidence>
<evidence type="ECO:0000256" key="2">
    <source>
        <dbReference type="SAM" id="SignalP"/>
    </source>
</evidence>
<sequence length="420" mass="44151">MAMSKIAVLAASFAAVQAHMQLGYPPPFQAGNNPHKTGEGDSTYNSPMGCCGLNNTAICRGYLDLLGTPAGASVATWSAGSTATFSLTGEPSAALNSLGDTHYGGSCQVGFSTDGGKTFRVAASYEGNCPHRKNSADSGQDFSFVVPSDMPSGEAVFAWTWINREQEFNMNCAAVTITGGSGTSDSGAQQQASQPAAEASGTPSVVSEPASEGSSEPSFVYSPQASATQNSEAQASAAASEYPEPQASAAPTEASESEPFQAATTVARGVSSASNTPSTSKAGGKYTLDWCKCQCDETSQTMDNESAYDASGCTCQCWKKPTTNSKREVHMARHVHHRRSFDTTSRRIPNVIEGRDTTAVAWNSRPEIFIPNPIWHDCQLPLTDYELAYAQPGPQVIKGDGEYPLQMPSTAQCTSNTSDD</sequence>
<dbReference type="Gene3D" id="2.70.50.70">
    <property type="match status" value="1"/>
</dbReference>
<dbReference type="Proteomes" id="UP001492380">
    <property type="component" value="Unassembled WGS sequence"/>
</dbReference>
<dbReference type="PANTHER" id="PTHR36182:SF1">
    <property type="entry name" value="PROTEIN, PUTATIVE (AFU_ORTHOLOGUE AFUA_6G10930)-RELATED"/>
    <property type="match status" value="1"/>
</dbReference>